<evidence type="ECO:0000256" key="1">
    <source>
        <dbReference type="SAM" id="MobiDB-lite"/>
    </source>
</evidence>
<dbReference type="EMBL" id="VLTM01000002">
    <property type="protein sequence ID" value="KAA0168519.1"/>
    <property type="molecule type" value="Genomic_DNA"/>
</dbReference>
<dbReference type="Proteomes" id="UP000325113">
    <property type="component" value="Unassembled WGS sequence"/>
</dbReference>
<evidence type="ECO:0000313" key="2">
    <source>
        <dbReference type="EMBL" id="KAA0168519.1"/>
    </source>
</evidence>
<feature type="compositionally biased region" description="Basic and acidic residues" evidence="1">
    <location>
        <begin position="67"/>
        <end position="76"/>
    </location>
</feature>
<protein>
    <submittedName>
        <fullName evidence="3">Uncharacterized protein</fullName>
    </submittedName>
</protein>
<gene>
    <name evidence="3" type="ORF">FNF28_00963</name>
    <name evidence="2" type="ORF">FNF31_00399</name>
</gene>
<dbReference type="Proteomes" id="UP000324907">
    <property type="component" value="Unassembled WGS sequence"/>
</dbReference>
<sequence length="229" mass="23412">MKEFSHLTGRHLQGTVTKADIAAVQRAADLPKSRRRLSAMANSLADNAMSTSGLVLAPNRQMNAQRKPREVRDTSKGKSAVYSRETLRARASAKPSASPGSLTPGPAMPTSADFRSGGAQPLFLDAGRRKSKGTTPKTSQVSGEKPSASAKGTAYLADTKAEPASGSAVQAGRRDSAVSAFSPGEADSSRGLAAGQSPPVARGQGHQPPAGSSGAVLVKEPASGCCTVM</sequence>
<organism evidence="3 4">
    <name type="scientific">Cafeteria roenbergensis</name>
    <name type="common">Marine flagellate</name>
    <dbReference type="NCBI Taxonomy" id="33653"/>
    <lineage>
        <taxon>Eukaryota</taxon>
        <taxon>Sar</taxon>
        <taxon>Stramenopiles</taxon>
        <taxon>Bigyra</taxon>
        <taxon>Opalozoa</taxon>
        <taxon>Bicosoecida</taxon>
        <taxon>Cafeteriaceae</taxon>
        <taxon>Cafeteria</taxon>
    </lineage>
</organism>
<dbReference type="AlphaFoldDB" id="A0A5A8E2Y2"/>
<evidence type="ECO:0000313" key="3">
    <source>
        <dbReference type="EMBL" id="KAA0171197.1"/>
    </source>
</evidence>
<accession>A0A5A8E2Y2</accession>
<evidence type="ECO:0000313" key="5">
    <source>
        <dbReference type="Proteomes" id="UP000325113"/>
    </source>
</evidence>
<comment type="caution">
    <text evidence="3">The sequence shown here is derived from an EMBL/GenBank/DDBJ whole genome shotgun (WGS) entry which is preliminary data.</text>
</comment>
<name>A0A5A8E2Y2_CAFRO</name>
<reference evidence="4 5" key="1">
    <citation type="submission" date="2019-07" db="EMBL/GenBank/DDBJ databases">
        <title>Genomes of Cafeteria roenbergensis.</title>
        <authorList>
            <person name="Fischer M.G."/>
            <person name="Hackl T."/>
            <person name="Roman M."/>
        </authorList>
    </citation>
    <scope>NUCLEOTIDE SEQUENCE [LARGE SCALE GENOMIC DNA]</scope>
    <source>
        <strain evidence="2 5">Cflag</strain>
        <strain evidence="3 4">RCC970-E3</strain>
    </source>
</reference>
<feature type="compositionally biased region" description="Polar residues" evidence="1">
    <location>
        <begin position="133"/>
        <end position="142"/>
    </location>
</feature>
<proteinExistence type="predicted"/>
<feature type="compositionally biased region" description="Low complexity" evidence="1">
    <location>
        <begin position="89"/>
        <end position="101"/>
    </location>
</feature>
<dbReference type="EMBL" id="VLTL01000008">
    <property type="protein sequence ID" value="KAA0171197.1"/>
    <property type="molecule type" value="Genomic_DNA"/>
</dbReference>
<evidence type="ECO:0000313" key="4">
    <source>
        <dbReference type="Proteomes" id="UP000324907"/>
    </source>
</evidence>
<feature type="region of interest" description="Disordered" evidence="1">
    <location>
        <begin position="51"/>
        <end position="218"/>
    </location>
</feature>